<organism evidence="2">
    <name type="scientific">Henneguya salminicola</name>
    <name type="common">Myxosporean</name>
    <dbReference type="NCBI Taxonomy" id="69463"/>
    <lineage>
        <taxon>Eukaryota</taxon>
        <taxon>Metazoa</taxon>
        <taxon>Cnidaria</taxon>
        <taxon>Myxozoa</taxon>
        <taxon>Myxosporea</taxon>
        <taxon>Bivalvulida</taxon>
        <taxon>Platysporina</taxon>
        <taxon>Myxobolidae</taxon>
        <taxon>Henneguya</taxon>
    </lineage>
</organism>
<name>A0A6G3MKK2_HENSL</name>
<feature type="domain" description="Rho-GAP" evidence="1">
    <location>
        <begin position="1"/>
        <end position="117"/>
    </location>
</feature>
<dbReference type="InterPro" id="IPR008936">
    <property type="entry name" value="Rho_GTPase_activation_prot"/>
</dbReference>
<dbReference type="PANTHER" id="PTHR46199">
    <property type="entry name" value="RAC GTPASE-ACTIVATING PROTEIN 1"/>
    <property type="match status" value="1"/>
</dbReference>
<proteinExistence type="predicted"/>
<dbReference type="AlphaFoldDB" id="A0A6G3MKK2"/>
<dbReference type="GO" id="GO:0000281">
    <property type="term" value="P:mitotic cytokinesis"/>
    <property type="evidence" value="ECO:0007669"/>
    <property type="project" value="TreeGrafter"/>
</dbReference>
<protein>
    <submittedName>
        <fullName evidence="2">Rac GTPase-activating protein 1 (Trinotate prediction)</fullName>
    </submittedName>
</protein>
<dbReference type="PANTHER" id="PTHR46199:SF3">
    <property type="entry name" value="RAC GTPASE-ACTIVATING PROTEIN 1"/>
    <property type="match status" value="1"/>
</dbReference>
<dbReference type="GO" id="GO:0051233">
    <property type="term" value="C:spindle midzone"/>
    <property type="evidence" value="ECO:0007669"/>
    <property type="project" value="TreeGrafter"/>
</dbReference>
<dbReference type="EMBL" id="GHBP01009726">
    <property type="protein sequence ID" value="NDJ94588.1"/>
    <property type="molecule type" value="Transcribed_RNA"/>
</dbReference>
<dbReference type="PROSITE" id="PS50238">
    <property type="entry name" value="RHOGAP"/>
    <property type="match status" value="1"/>
</dbReference>
<dbReference type="GO" id="GO:0097149">
    <property type="term" value="C:centralspindlin complex"/>
    <property type="evidence" value="ECO:0007669"/>
    <property type="project" value="TreeGrafter"/>
</dbReference>
<sequence length="151" mass="17249">MKDLTSAVKLFLRALHEPLLTKHNRKLFLAAALTSDSTLLKKHVRDLPIANRDTLCFMMLHLQRLAVNERETKMNLQNFATSFGDTFYGSDETIEISDVNNFALVNLQLLSLETSFYEETLQLTIDKLLFGRETISSSDLTIKRDAINKNL</sequence>
<evidence type="ECO:0000313" key="2">
    <source>
        <dbReference type="EMBL" id="NDJ94588.1"/>
    </source>
</evidence>
<dbReference type="GO" id="GO:0005634">
    <property type="term" value="C:nucleus"/>
    <property type="evidence" value="ECO:0007669"/>
    <property type="project" value="TreeGrafter"/>
</dbReference>
<reference evidence="2" key="1">
    <citation type="submission" date="2018-11" db="EMBL/GenBank/DDBJ databases">
        <title>Henneguya salminicola genome and transcriptome.</title>
        <authorList>
            <person name="Yahalomi D."/>
            <person name="Atkinson S.D."/>
            <person name="Neuhof M."/>
            <person name="Chang E.S."/>
            <person name="Philippe H."/>
            <person name="Cartwright P."/>
            <person name="Bartholomew J.L."/>
            <person name="Huchon D."/>
        </authorList>
    </citation>
    <scope>NUCLEOTIDE SEQUENCE</scope>
    <source>
        <strain evidence="2">Hz1</strain>
        <tissue evidence="2">Whole</tissue>
    </source>
</reference>
<dbReference type="Pfam" id="PF00620">
    <property type="entry name" value="RhoGAP"/>
    <property type="match status" value="1"/>
</dbReference>
<dbReference type="GO" id="GO:0030496">
    <property type="term" value="C:midbody"/>
    <property type="evidence" value="ECO:0007669"/>
    <property type="project" value="TreeGrafter"/>
</dbReference>
<dbReference type="InterPro" id="IPR000198">
    <property type="entry name" value="RhoGAP_dom"/>
</dbReference>
<evidence type="ECO:0000259" key="1">
    <source>
        <dbReference type="PROSITE" id="PS50238"/>
    </source>
</evidence>
<dbReference type="GO" id="GO:0007266">
    <property type="term" value="P:Rho protein signal transduction"/>
    <property type="evidence" value="ECO:0007669"/>
    <property type="project" value="TreeGrafter"/>
</dbReference>
<dbReference type="GO" id="GO:0032154">
    <property type="term" value="C:cleavage furrow"/>
    <property type="evidence" value="ECO:0007669"/>
    <property type="project" value="TreeGrafter"/>
</dbReference>
<accession>A0A6G3MKK2</accession>
<dbReference type="SUPFAM" id="SSF48350">
    <property type="entry name" value="GTPase activation domain, GAP"/>
    <property type="match status" value="1"/>
</dbReference>
<dbReference type="GO" id="GO:0051256">
    <property type="term" value="P:mitotic spindle midzone assembly"/>
    <property type="evidence" value="ECO:0007669"/>
    <property type="project" value="TreeGrafter"/>
</dbReference>
<dbReference type="GO" id="GO:0005096">
    <property type="term" value="F:GTPase activator activity"/>
    <property type="evidence" value="ECO:0007669"/>
    <property type="project" value="TreeGrafter"/>
</dbReference>
<dbReference type="Gene3D" id="1.10.555.10">
    <property type="entry name" value="Rho GTPase activation protein"/>
    <property type="match status" value="1"/>
</dbReference>